<dbReference type="EMBL" id="POUK01000001">
    <property type="protein sequence ID" value="PNF77834.1"/>
    <property type="molecule type" value="Genomic_DNA"/>
</dbReference>
<dbReference type="AlphaFoldDB" id="A0A8E2U5N2"/>
<evidence type="ECO:0000256" key="1">
    <source>
        <dbReference type="SAM" id="SignalP"/>
    </source>
</evidence>
<gene>
    <name evidence="2" type="ORF">CXK95_00640</name>
</gene>
<feature type="chain" id="PRO_5033993218" description="Lipoprotein" evidence="1">
    <location>
        <begin position="17"/>
        <end position="218"/>
    </location>
</feature>
<sequence length="218" mass="23651">MTAARALLLVLLPLFAGCQSLFHAEAPAPAGDRLQGMLTRQGDAWQLQPCSQLPALRLRDTKDGELLELASALMADGQTQLFADVRGALDLQQATLTVNRLYRLQGEGPGCNDTNFPRLILRASGNEPGWSLMITGDGLLLERPGEPALALPYLEEQLPEGQLAFTSEANRQRLQLWVTPQRCQDSASGAVTHLSAQLRLDDGKVLRGCAYYGGARND</sequence>
<reference evidence="2 3" key="1">
    <citation type="submission" date="2018-01" db="EMBL/GenBank/DDBJ databases">
        <title>Denitrification phenotypes of diverse strains of Pseudomonas stutzeri.</title>
        <authorList>
            <person name="Milligan D.A."/>
            <person name="Bergaust L."/>
            <person name="Bakken L.R."/>
            <person name="Frostegard A."/>
        </authorList>
    </citation>
    <scope>NUCLEOTIDE SEQUENCE [LARGE SCALE GENOMIC DNA]</scope>
    <source>
        <strain evidence="2 3">DSM 50238</strain>
    </source>
</reference>
<dbReference type="Proteomes" id="UP000235881">
    <property type="component" value="Unassembled WGS sequence"/>
</dbReference>
<comment type="caution">
    <text evidence="2">The sequence shown here is derived from an EMBL/GenBank/DDBJ whole genome shotgun (WGS) entry which is preliminary data.</text>
</comment>
<proteinExistence type="predicted"/>
<name>A0A8E2U5N2_9GAMM</name>
<protein>
    <recommendedName>
        <fullName evidence="4">Lipoprotein</fullName>
    </recommendedName>
</protein>
<keyword evidence="1" id="KW-0732">Signal</keyword>
<dbReference type="PROSITE" id="PS51257">
    <property type="entry name" value="PROKAR_LIPOPROTEIN"/>
    <property type="match status" value="1"/>
</dbReference>
<feature type="signal peptide" evidence="1">
    <location>
        <begin position="1"/>
        <end position="16"/>
    </location>
</feature>
<keyword evidence="3" id="KW-1185">Reference proteome</keyword>
<accession>A0A8E2U5N2</accession>
<evidence type="ECO:0000313" key="2">
    <source>
        <dbReference type="EMBL" id="PNF77834.1"/>
    </source>
</evidence>
<organism evidence="2 3">
    <name type="scientific">Stutzerimonas degradans</name>
    <dbReference type="NCBI Taxonomy" id="2968968"/>
    <lineage>
        <taxon>Bacteria</taxon>
        <taxon>Pseudomonadati</taxon>
        <taxon>Pseudomonadota</taxon>
        <taxon>Gammaproteobacteria</taxon>
        <taxon>Pseudomonadales</taxon>
        <taxon>Pseudomonadaceae</taxon>
        <taxon>Stutzerimonas</taxon>
    </lineage>
</organism>
<dbReference type="RefSeq" id="WP_102827334.1">
    <property type="nucleotide sequence ID" value="NZ_CP065721.1"/>
</dbReference>
<evidence type="ECO:0000313" key="3">
    <source>
        <dbReference type="Proteomes" id="UP000235881"/>
    </source>
</evidence>
<evidence type="ECO:0008006" key="4">
    <source>
        <dbReference type="Google" id="ProtNLM"/>
    </source>
</evidence>